<dbReference type="Gene3D" id="3.90.70.10">
    <property type="entry name" value="Cysteine proteinases"/>
    <property type="match status" value="1"/>
</dbReference>
<dbReference type="InterPro" id="IPR018200">
    <property type="entry name" value="USP_CS"/>
</dbReference>
<feature type="compositionally biased region" description="Basic residues" evidence="4">
    <location>
        <begin position="8"/>
        <end position="22"/>
    </location>
</feature>
<proteinExistence type="predicted"/>
<evidence type="ECO:0000256" key="2">
    <source>
        <dbReference type="ARBA" id="ARBA00012759"/>
    </source>
</evidence>
<evidence type="ECO:0000256" key="3">
    <source>
        <dbReference type="ARBA" id="ARBA00022801"/>
    </source>
</evidence>
<dbReference type="PROSITE" id="PS00972">
    <property type="entry name" value="USP_1"/>
    <property type="match status" value="1"/>
</dbReference>
<accession>Q4T658</accession>
<dbReference type="MEROPS" id="C19.071"/>
<feature type="region of interest" description="Disordered" evidence="4">
    <location>
        <begin position="1"/>
        <end position="22"/>
    </location>
</feature>
<dbReference type="KEGG" id="tng:GSTEN00006469G001"/>
<dbReference type="GO" id="GO:0016579">
    <property type="term" value="P:protein deubiquitination"/>
    <property type="evidence" value="ECO:0007669"/>
    <property type="project" value="InterPro"/>
</dbReference>
<sequence>MQKEEKRKEKKPKPGKLLGKKSLKSVGSFMNRIVKTLITLTQFGGADARDAEDDDGGFGKVASCADPGTSREEAKNVLTSSPLCAGRDKLLYQYGDQVPGVMGLKNHGNTCFMNAVVQCLSNTDVLAEYLGLDQYKHDLVRTGLNGVLISEETRLVKGEVTEQLATLVRALWTLEYTPQLSVDFKVPSHQQLSISLEKQSLPSSPYSTGSVGQRLLPSGTLSSEFLNQGVPVKILLLVCNAAGAGQHAVRFGPPFLMREDRSISWDQLQQSILSKMYYLMVNGTQAQVLDMDH</sequence>
<dbReference type="EC" id="3.4.19.12" evidence="2"/>
<dbReference type="PANTHER" id="PTHR21646">
    <property type="entry name" value="UBIQUITIN CARBOXYL-TERMINAL HYDROLASE"/>
    <property type="match status" value="1"/>
</dbReference>
<dbReference type="EMBL" id="CAAE01008921">
    <property type="protein sequence ID" value="CAF91624.1"/>
    <property type="molecule type" value="Genomic_DNA"/>
</dbReference>
<keyword evidence="3" id="KW-0378">Hydrolase</keyword>
<organism evidence="6">
    <name type="scientific">Tetraodon nigroviridis</name>
    <name type="common">Spotted green pufferfish</name>
    <name type="synonym">Chelonodon nigroviridis</name>
    <dbReference type="NCBI Taxonomy" id="99883"/>
    <lineage>
        <taxon>Eukaryota</taxon>
        <taxon>Metazoa</taxon>
        <taxon>Chordata</taxon>
        <taxon>Craniata</taxon>
        <taxon>Vertebrata</taxon>
        <taxon>Euteleostomi</taxon>
        <taxon>Actinopterygii</taxon>
        <taxon>Neopterygii</taxon>
        <taxon>Teleostei</taxon>
        <taxon>Neoteleostei</taxon>
        <taxon>Acanthomorphata</taxon>
        <taxon>Eupercaria</taxon>
        <taxon>Tetraodontiformes</taxon>
        <taxon>Tetradontoidea</taxon>
        <taxon>Tetraodontidae</taxon>
        <taxon>Tetraodon</taxon>
    </lineage>
</organism>
<reference evidence="6" key="1">
    <citation type="journal article" date="2004" name="Nature">
        <title>Genome duplication in the teleost fish Tetraodon nigroviridis reveals the early vertebrate proto-karyotype.</title>
        <authorList>
            <person name="Jaillon O."/>
            <person name="Aury J.-M."/>
            <person name="Brunet F."/>
            <person name="Petit J.-L."/>
            <person name="Stange-Thomann N."/>
            <person name="Mauceli E."/>
            <person name="Bouneau L."/>
            <person name="Fischer C."/>
            <person name="Ozouf-Costaz C."/>
            <person name="Bernot A."/>
            <person name="Nicaud S."/>
            <person name="Jaffe D."/>
            <person name="Fisher S."/>
            <person name="Lutfalla G."/>
            <person name="Dossat C."/>
            <person name="Segurens B."/>
            <person name="Dasilva C."/>
            <person name="Salanoubat M."/>
            <person name="Levy M."/>
            <person name="Boudet N."/>
            <person name="Castellano S."/>
            <person name="Anthouard V."/>
            <person name="Jubin C."/>
            <person name="Castelli V."/>
            <person name="Katinka M."/>
            <person name="Vacherie B."/>
            <person name="Biemont C."/>
            <person name="Skalli Z."/>
            <person name="Cattolico L."/>
            <person name="Poulain J."/>
            <person name="De Berardinis V."/>
            <person name="Cruaud C."/>
            <person name="Duprat S."/>
            <person name="Brottier P."/>
            <person name="Coutanceau J.-P."/>
            <person name="Gouzy J."/>
            <person name="Parra G."/>
            <person name="Lardier G."/>
            <person name="Chapple C."/>
            <person name="McKernan K.J."/>
            <person name="McEwan P."/>
            <person name="Bosak S."/>
            <person name="Kellis M."/>
            <person name="Volff J.-N."/>
            <person name="Guigo R."/>
            <person name="Zody M.C."/>
            <person name="Mesirov J."/>
            <person name="Lindblad-Toh K."/>
            <person name="Birren B."/>
            <person name="Nusbaum C."/>
            <person name="Kahn D."/>
            <person name="Robinson-Rechavi M."/>
            <person name="Laudet V."/>
            <person name="Schachter V."/>
            <person name="Quetier F."/>
            <person name="Saurin W."/>
            <person name="Scarpelli C."/>
            <person name="Wincker P."/>
            <person name="Lander E.S."/>
            <person name="Weissenbach J."/>
            <person name="Roest Crollius H."/>
        </authorList>
    </citation>
    <scope>NUCLEOTIDE SEQUENCE [LARGE SCALE GENOMIC DNA]</scope>
</reference>
<dbReference type="OrthoDB" id="292964at2759"/>
<gene>
    <name evidence="6" type="ORF">GSTENG00006469001</name>
</gene>
<feature type="domain" description="Peptidase C19 ubiquitin carboxyl-terminal hydrolase" evidence="5">
    <location>
        <begin position="102"/>
        <end position="176"/>
    </location>
</feature>
<dbReference type="Pfam" id="PF00443">
    <property type="entry name" value="UCH"/>
    <property type="match status" value="1"/>
</dbReference>
<evidence type="ECO:0000256" key="4">
    <source>
        <dbReference type="SAM" id="MobiDB-lite"/>
    </source>
</evidence>
<name>Q4T658_TETNG</name>
<dbReference type="InterPro" id="IPR001394">
    <property type="entry name" value="Peptidase_C19_UCH"/>
</dbReference>
<dbReference type="AlphaFoldDB" id="Q4T658"/>
<dbReference type="GO" id="GO:0004843">
    <property type="term" value="F:cysteine-type deubiquitinase activity"/>
    <property type="evidence" value="ECO:0007669"/>
    <property type="project" value="UniProtKB-EC"/>
</dbReference>
<evidence type="ECO:0000256" key="1">
    <source>
        <dbReference type="ARBA" id="ARBA00000707"/>
    </source>
</evidence>
<dbReference type="InterPro" id="IPR050185">
    <property type="entry name" value="Ub_carboxyl-term_hydrolase"/>
</dbReference>
<protein>
    <recommendedName>
        <fullName evidence="2">ubiquitinyl hydrolase 1</fullName>
        <ecNumber evidence="2">3.4.19.12</ecNumber>
    </recommendedName>
</protein>
<comment type="catalytic activity">
    <reaction evidence="1">
        <text>Thiol-dependent hydrolysis of ester, thioester, amide, peptide and isopeptide bonds formed by the C-terminal Gly of ubiquitin (a 76-residue protein attached to proteins as an intracellular targeting signal).</text>
        <dbReference type="EC" id="3.4.19.12"/>
    </reaction>
</comment>
<dbReference type="PANTHER" id="PTHR21646:SF20">
    <property type="entry name" value="UBIQUITIN CARBOXYL-TERMINAL HYDROLASE 43"/>
    <property type="match status" value="1"/>
</dbReference>
<dbReference type="SUPFAM" id="SSF54001">
    <property type="entry name" value="Cysteine proteinases"/>
    <property type="match status" value="1"/>
</dbReference>
<comment type="caution">
    <text evidence="6">The sequence shown here is derived from an EMBL/GenBank/DDBJ whole genome shotgun (WGS) entry which is preliminary data.</text>
</comment>
<evidence type="ECO:0000313" key="6">
    <source>
        <dbReference type="EMBL" id="CAF91624.1"/>
    </source>
</evidence>
<reference evidence="6" key="2">
    <citation type="submission" date="2004-02" db="EMBL/GenBank/DDBJ databases">
        <authorList>
            <consortium name="Genoscope"/>
            <consortium name="Whitehead Institute Centre for Genome Research"/>
        </authorList>
    </citation>
    <scope>NUCLEOTIDE SEQUENCE</scope>
</reference>
<dbReference type="InterPro" id="IPR038765">
    <property type="entry name" value="Papain-like_cys_pep_sf"/>
</dbReference>
<evidence type="ECO:0000259" key="5">
    <source>
        <dbReference type="Pfam" id="PF00443"/>
    </source>
</evidence>